<dbReference type="Proteomes" id="UP000183832">
    <property type="component" value="Unassembled WGS sequence"/>
</dbReference>
<reference evidence="1 2" key="1">
    <citation type="submission" date="2015-04" db="EMBL/GenBank/DDBJ databases">
        <authorList>
            <person name="Syromyatnikov M.Y."/>
            <person name="Popov V.N."/>
        </authorList>
    </citation>
    <scope>NUCLEOTIDE SEQUENCE [LARGE SCALE GENOMIC DNA]</scope>
</reference>
<sequence>MEIQRNETIDRVYDETIEMVGRVKEFLHVHDLLYLFAYMHKKLLENEFVHYIKKYFCGFVDYEFRNGENQTFGISCETYLNSCIRNVDFGKTLLDNVEQSPSQSTNLNDDDAKYEIENNNRKRNKRSCHIDWNENESQLLL</sequence>
<keyword evidence="2" id="KW-1185">Reference proteome</keyword>
<dbReference type="AlphaFoldDB" id="A0A1J1J8G2"/>
<name>A0A1J1J8G2_9DIPT</name>
<accession>A0A1J1J8G2</accession>
<evidence type="ECO:0000313" key="1">
    <source>
        <dbReference type="EMBL" id="CRL08672.1"/>
    </source>
</evidence>
<proteinExistence type="predicted"/>
<dbReference type="EMBL" id="CVRI01000075">
    <property type="protein sequence ID" value="CRL08672.1"/>
    <property type="molecule type" value="Genomic_DNA"/>
</dbReference>
<organism evidence="1 2">
    <name type="scientific">Clunio marinus</name>
    <dbReference type="NCBI Taxonomy" id="568069"/>
    <lineage>
        <taxon>Eukaryota</taxon>
        <taxon>Metazoa</taxon>
        <taxon>Ecdysozoa</taxon>
        <taxon>Arthropoda</taxon>
        <taxon>Hexapoda</taxon>
        <taxon>Insecta</taxon>
        <taxon>Pterygota</taxon>
        <taxon>Neoptera</taxon>
        <taxon>Endopterygota</taxon>
        <taxon>Diptera</taxon>
        <taxon>Nematocera</taxon>
        <taxon>Chironomoidea</taxon>
        <taxon>Chironomidae</taxon>
        <taxon>Clunio</taxon>
    </lineage>
</organism>
<evidence type="ECO:0000313" key="2">
    <source>
        <dbReference type="Proteomes" id="UP000183832"/>
    </source>
</evidence>
<protein>
    <submittedName>
        <fullName evidence="1">CLUMA_CG021580, isoform A</fullName>
    </submittedName>
</protein>
<gene>
    <name evidence="1" type="ORF">CLUMA_CG021580</name>
</gene>